<feature type="region of interest" description="Disordered" evidence="1">
    <location>
        <begin position="120"/>
        <end position="142"/>
    </location>
</feature>
<evidence type="ECO:0000256" key="1">
    <source>
        <dbReference type="SAM" id="MobiDB-lite"/>
    </source>
</evidence>
<feature type="transmembrane region" description="Helical" evidence="2">
    <location>
        <begin position="92"/>
        <end position="117"/>
    </location>
</feature>
<evidence type="ECO:0000313" key="3">
    <source>
        <dbReference type="EMBL" id="MBO2989014.1"/>
    </source>
</evidence>
<dbReference type="Proteomes" id="UP000668403">
    <property type="component" value="Unassembled WGS sequence"/>
</dbReference>
<keyword evidence="4" id="KW-1185">Reference proteome</keyword>
<gene>
    <name evidence="3" type="ORF">J4H85_03230</name>
</gene>
<comment type="caution">
    <text evidence="3">The sequence shown here is derived from an EMBL/GenBank/DDBJ whole genome shotgun (WGS) entry which is preliminary data.</text>
</comment>
<keyword evidence="2" id="KW-1133">Transmembrane helix</keyword>
<dbReference type="AlphaFoldDB" id="A0A939QHM3"/>
<protein>
    <submittedName>
        <fullName evidence="3">Uncharacterized protein</fullName>
    </submittedName>
</protein>
<feature type="transmembrane region" description="Helical" evidence="2">
    <location>
        <begin position="50"/>
        <end position="72"/>
    </location>
</feature>
<reference evidence="3" key="1">
    <citation type="submission" date="2021-03" db="EMBL/GenBank/DDBJ databases">
        <title>Leucobacter chromiisoli sp. nov., isolated from chromium-containing soil of chemical plant.</title>
        <authorList>
            <person name="Xu Z."/>
        </authorList>
    </citation>
    <scope>NUCLEOTIDE SEQUENCE</scope>
    <source>
        <strain evidence="3">K 70/01</strain>
    </source>
</reference>
<proteinExistence type="predicted"/>
<dbReference type="EMBL" id="JAGFBF010000001">
    <property type="protein sequence ID" value="MBO2989014.1"/>
    <property type="molecule type" value="Genomic_DNA"/>
</dbReference>
<keyword evidence="2" id="KW-0472">Membrane</keyword>
<accession>A0A939QHM3</accession>
<evidence type="ECO:0000256" key="2">
    <source>
        <dbReference type="SAM" id="Phobius"/>
    </source>
</evidence>
<organism evidence="3 4">
    <name type="scientific">Leucobacter tardus</name>
    <dbReference type="NCBI Taxonomy" id="501483"/>
    <lineage>
        <taxon>Bacteria</taxon>
        <taxon>Bacillati</taxon>
        <taxon>Actinomycetota</taxon>
        <taxon>Actinomycetes</taxon>
        <taxon>Micrococcales</taxon>
        <taxon>Microbacteriaceae</taxon>
        <taxon>Leucobacter</taxon>
    </lineage>
</organism>
<keyword evidence="2" id="KW-0812">Transmembrane</keyword>
<feature type="transmembrane region" description="Helical" evidence="2">
    <location>
        <begin position="6"/>
        <end position="29"/>
    </location>
</feature>
<sequence length="142" mass="15756">MTLGRWLFGIGGPLTYWYVPTIGVGYVWLQWWTARRMTLAHRKGRRTRPRVFVTLILSWANAIAFGLTVPDLSTQGLVSLAGLWGGPVWNEMSIALCNPFGILAFALTIASVAFAAVDGREPRPSEDDIDDARRSMVEHPLA</sequence>
<evidence type="ECO:0000313" key="4">
    <source>
        <dbReference type="Proteomes" id="UP000668403"/>
    </source>
</evidence>
<name>A0A939QHM3_9MICO</name>